<name>A0A0L0FYQ0_9EUKA</name>
<dbReference type="GeneID" id="25906255"/>
<dbReference type="STRING" id="667725.A0A0L0FYQ0"/>
<gene>
    <name evidence="2" type="ORF">SARC_05751</name>
</gene>
<protein>
    <submittedName>
        <fullName evidence="2">Uncharacterized protein</fullName>
    </submittedName>
</protein>
<dbReference type="Proteomes" id="UP000054560">
    <property type="component" value="Unassembled WGS sequence"/>
</dbReference>
<evidence type="ECO:0000313" key="3">
    <source>
        <dbReference type="Proteomes" id="UP000054560"/>
    </source>
</evidence>
<reference evidence="2 3" key="1">
    <citation type="submission" date="2011-02" db="EMBL/GenBank/DDBJ databases">
        <title>The Genome Sequence of Sphaeroforma arctica JP610.</title>
        <authorList>
            <consortium name="The Broad Institute Genome Sequencing Platform"/>
            <person name="Russ C."/>
            <person name="Cuomo C."/>
            <person name="Young S.K."/>
            <person name="Zeng Q."/>
            <person name="Gargeya S."/>
            <person name="Alvarado L."/>
            <person name="Berlin A."/>
            <person name="Chapman S.B."/>
            <person name="Chen Z."/>
            <person name="Freedman E."/>
            <person name="Gellesch M."/>
            <person name="Goldberg J."/>
            <person name="Griggs A."/>
            <person name="Gujja S."/>
            <person name="Heilman E."/>
            <person name="Heiman D."/>
            <person name="Howarth C."/>
            <person name="Mehta T."/>
            <person name="Neiman D."/>
            <person name="Pearson M."/>
            <person name="Roberts A."/>
            <person name="Saif S."/>
            <person name="Shea T."/>
            <person name="Shenoy N."/>
            <person name="Sisk P."/>
            <person name="Stolte C."/>
            <person name="Sykes S."/>
            <person name="White J."/>
            <person name="Yandava C."/>
            <person name="Burger G."/>
            <person name="Gray M.W."/>
            <person name="Holland P.W.H."/>
            <person name="King N."/>
            <person name="Lang F.B.F."/>
            <person name="Roger A.J."/>
            <person name="Ruiz-Trillo I."/>
            <person name="Haas B."/>
            <person name="Nusbaum C."/>
            <person name="Birren B."/>
        </authorList>
    </citation>
    <scope>NUCLEOTIDE SEQUENCE [LARGE SCALE GENOMIC DNA]</scope>
    <source>
        <strain evidence="2 3">JP610</strain>
    </source>
</reference>
<dbReference type="RefSeq" id="XP_014155862.1">
    <property type="nucleotide sequence ID" value="XM_014300387.1"/>
</dbReference>
<feature type="compositionally biased region" description="Polar residues" evidence="1">
    <location>
        <begin position="1"/>
        <end position="15"/>
    </location>
</feature>
<sequence>MPVSQASSRTFTPNNGEGAMYMDDEPTPARAPLDPAMSKFKVVIDTTIYDGNAYKVDIQALHKLRNAVHTQQPNRLIPEVDQRLSKLYNKAVKGCDKSDHDECIAINGLMSELTLIRSHVGDKISETKMNKLLKMSEFSKWPTHKYVSMADCRDTLEFVSVVKDLFANTNMPLVQYLSLVQELPRQTATTEVPRTALNNTRSSQQLWKDCTDGEVYNILIIDNLRHTPVNYLLEKWLNDFYNARRAARLRRTMLELEKRCKGTGR</sequence>
<evidence type="ECO:0000256" key="1">
    <source>
        <dbReference type="SAM" id="MobiDB-lite"/>
    </source>
</evidence>
<dbReference type="EMBL" id="KQ241976">
    <property type="protein sequence ID" value="KNC81960.1"/>
    <property type="molecule type" value="Genomic_DNA"/>
</dbReference>
<dbReference type="AlphaFoldDB" id="A0A0L0FYQ0"/>
<keyword evidence="3" id="KW-1185">Reference proteome</keyword>
<evidence type="ECO:0000313" key="2">
    <source>
        <dbReference type="EMBL" id="KNC81960.1"/>
    </source>
</evidence>
<feature type="region of interest" description="Disordered" evidence="1">
    <location>
        <begin position="1"/>
        <end position="26"/>
    </location>
</feature>
<organism evidence="2 3">
    <name type="scientific">Sphaeroforma arctica JP610</name>
    <dbReference type="NCBI Taxonomy" id="667725"/>
    <lineage>
        <taxon>Eukaryota</taxon>
        <taxon>Ichthyosporea</taxon>
        <taxon>Ichthyophonida</taxon>
        <taxon>Sphaeroforma</taxon>
    </lineage>
</organism>
<accession>A0A0L0FYQ0</accession>
<proteinExistence type="predicted"/>